<keyword evidence="2" id="KW-0560">Oxidoreductase</keyword>
<dbReference type="AlphaFoldDB" id="A0A4D7BAD1"/>
<dbReference type="PRINTS" id="PR00081">
    <property type="entry name" value="GDHRDH"/>
</dbReference>
<dbReference type="InterPro" id="IPR036291">
    <property type="entry name" value="NAD(P)-bd_dom_sf"/>
</dbReference>
<keyword evidence="4" id="KW-1185">Reference proteome</keyword>
<accession>A0A4D7BAD1</accession>
<proteinExistence type="inferred from homology"/>
<comment type="similarity">
    <text evidence="1">Belongs to the short-chain dehydrogenases/reductases (SDR) family.</text>
</comment>
<dbReference type="InterPro" id="IPR002347">
    <property type="entry name" value="SDR_fam"/>
</dbReference>
<dbReference type="KEGG" id="pstg:E8M01_28155"/>
<dbReference type="GO" id="GO:0016491">
    <property type="term" value="F:oxidoreductase activity"/>
    <property type="evidence" value="ECO:0007669"/>
    <property type="project" value="UniProtKB-KW"/>
</dbReference>
<dbReference type="OrthoDB" id="9810908at2"/>
<dbReference type="PANTHER" id="PTHR24321">
    <property type="entry name" value="DEHYDROGENASES, SHORT CHAIN"/>
    <property type="match status" value="1"/>
</dbReference>
<dbReference type="PANTHER" id="PTHR24321:SF8">
    <property type="entry name" value="ESTRADIOL 17-BETA-DEHYDROGENASE 8-RELATED"/>
    <property type="match status" value="1"/>
</dbReference>
<sequence length="256" mass="25705">MAPGRARDVAWSALASLETAMPHPTPVVIVTGATGNVGRALLPVLADRGMTVVAVARGGAALTEALANLPAAASHLAIPDADLLDPAACRKVVSDTLARFGRIDGLAHTVGGFAAAPAADGGTDLWDQMFRLNTLTTLNIVQAALPPMRAAQRGSLVAIAAGAGLKAPSGLAAYAASKSAVLRLVESFAAELKSEGVRVNAVLPGTIDTPQNRAAMPKANPSAWVLPSEVAEAMAFLLADSASGITGAALPVNGRG</sequence>
<evidence type="ECO:0000256" key="1">
    <source>
        <dbReference type="ARBA" id="ARBA00006484"/>
    </source>
</evidence>
<gene>
    <name evidence="3" type="ORF">E8M01_28155</name>
</gene>
<dbReference type="EMBL" id="CP039690">
    <property type="protein sequence ID" value="QCI67755.1"/>
    <property type="molecule type" value="Genomic_DNA"/>
</dbReference>
<dbReference type="SUPFAM" id="SSF51735">
    <property type="entry name" value="NAD(P)-binding Rossmann-fold domains"/>
    <property type="match status" value="1"/>
</dbReference>
<dbReference type="CDD" id="cd05233">
    <property type="entry name" value="SDR_c"/>
    <property type="match status" value="1"/>
</dbReference>
<evidence type="ECO:0000256" key="2">
    <source>
        <dbReference type="ARBA" id="ARBA00023002"/>
    </source>
</evidence>
<dbReference type="Pfam" id="PF00106">
    <property type="entry name" value="adh_short"/>
    <property type="match status" value="1"/>
</dbReference>
<organism evidence="3 4">
    <name type="scientific">Phreatobacter stygius</name>
    <dbReference type="NCBI Taxonomy" id="1940610"/>
    <lineage>
        <taxon>Bacteria</taxon>
        <taxon>Pseudomonadati</taxon>
        <taxon>Pseudomonadota</taxon>
        <taxon>Alphaproteobacteria</taxon>
        <taxon>Hyphomicrobiales</taxon>
        <taxon>Phreatobacteraceae</taxon>
        <taxon>Phreatobacter</taxon>
    </lineage>
</organism>
<evidence type="ECO:0000313" key="4">
    <source>
        <dbReference type="Proteomes" id="UP000298781"/>
    </source>
</evidence>
<dbReference type="PROSITE" id="PS00061">
    <property type="entry name" value="ADH_SHORT"/>
    <property type="match status" value="1"/>
</dbReference>
<protein>
    <submittedName>
        <fullName evidence="3">SDR family oxidoreductase</fullName>
    </submittedName>
</protein>
<dbReference type="Gene3D" id="3.40.50.720">
    <property type="entry name" value="NAD(P)-binding Rossmann-like Domain"/>
    <property type="match status" value="1"/>
</dbReference>
<evidence type="ECO:0000313" key="3">
    <source>
        <dbReference type="EMBL" id="QCI67755.1"/>
    </source>
</evidence>
<name>A0A4D7BAD1_9HYPH</name>
<dbReference type="InterPro" id="IPR020904">
    <property type="entry name" value="Sc_DH/Rdtase_CS"/>
</dbReference>
<dbReference type="Proteomes" id="UP000298781">
    <property type="component" value="Chromosome"/>
</dbReference>
<reference evidence="3 4" key="1">
    <citation type="submission" date="2019-04" db="EMBL/GenBank/DDBJ databases">
        <title>Phreatobacter aquaticus sp. nov.</title>
        <authorList>
            <person name="Choi A."/>
        </authorList>
    </citation>
    <scope>NUCLEOTIDE SEQUENCE [LARGE SCALE GENOMIC DNA]</scope>
    <source>
        <strain evidence="3 4">KCTC 52518</strain>
    </source>
</reference>